<comment type="caution">
    <text evidence="2">The sequence shown here is derived from an EMBL/GenBank/DDBJ whole genome shotgun (WGS) entry which is preliminary data.</text>
</comment>
<dbReference type="RefSeq" id="WP_135153010.1">
    <property type="nucleotide sequence ID" value="NZ_SOMN01000022.1"/>
</dbReference>
<accession>A0A4Y8LUW6</accession>
<dbReference type="PANTHER" id="PTHR13355:SF11">
    <property type="entry name" value="GLUCOSAMINE 6-PHOSPHATE N-ACETYLTRANSFERASE"/>
    <property type="match status" value="1"/>
</dbReference>
<dbReference type="Pfam" id="PF13673">
    <property type="entry name" value="Acetyltransf_10"/>
    <property type="match status" value="1"/>
</dbReference>
<dbReference type="Gene3D" id="3.40.630.30">
    <property type="match status" value="1"/>
</dbReference>
<evidence type="ECO:0000259" key="1">
    <source>
        <dbReference type="PROSITE" id="PS51186"/>
    </source>
</evidence>
<dbReference type="PROSITE" id="PS51186">
    <property type="entry name" value="GNAT"/>
    <property type="match status" value="1"/>
</dbReference>
<organism evidence="2 3">
    <name type="scientific">Cohnella luojiensis</name>
    <dbReference type="NCBI Taxonomy" id="652876"/>
    <lineage>
        <taxon>Bacteria</taxon>
        <taxon>Bacillati</taxon>
        <taxon>Bacillota</taxon>
        <taxon>Bacilli</taxon>
        <taxon>Bacillales</taxon>
        <taxon>Paenibacillaceae</taxon>
        <taxon>Cohnella</taxon>
    </lineage>
</organism>
<sequence>MKCMKVTTAEQLQMAFDIRVEVFVNEQGVPSELEMDEYDVSPDACHHYIVLEDELPIATGRFKTFEPGVAKMQRIAVLKSYRGTGVGKFLLLRMEEEARSMGYSVSLLDAQCTAESFYQKLGYVTESEEPFLDADILHVRMRKIL</sequence>
<dbReference type="AlphaFoldDB" id="A0A4Y8LUW6"/>
<dbReference type="EMBL" id="SOMN01000022">
    <property type="protein sequence ID" value="TFE24852.1"/>
    <property type="molecule type" value="Genomic_DNA"/>
</dbReference>
<dbReference type="PANTHER" id="PTHR13355">
    <property type="entry name" value="GLUCOSAMINE 6-PHOSPHATE N-ACETYLTRANSFERASE"/>
    <property type="match status" value="1"/>
</dbReference>
<keyword evidence="2" id="KW-0808">Transferase</keyword>
<dbReference type="InterPro" id="IPR039143">
    <property type="entry name" value="GNPNAT1-like"/>
</dbReference>
<keyword evidence="3" id="KW-1185">Reference proteome</keyword>
<dbReference type="Proteomes" id="UP000297900">
    <property type="component" value="Unassembled WGS sequence"/>
</dbReference>
<dbReference type="GO" id="GO:0004343">
    <property type="term" value="F:glucosamine 6-phosphate N-acetyltransferase activity"/>
    <property type="evidence" value="ECO:0007669"/>
    <property type="project" value="TreeGrafter"/>
</dbReference>
<protein>
    <submittedName>
        <fullName evidence="2">GNAT family N-acetyltransferase</fullName>
    </submittedName>
</protein>
<gene>
    <name evidence="2" type="ORF">E2980_15010</name>
</gene>
<proteinExistence type="predicted"/>
<evidence type="ECO:0000313" key="3">
    <source>
        <dbReference type="Proteomes" id="UP000297900"/>
    </source>
</evidence>
<reference evidence="2 3" key="1">
    <citation type="submission" date="2019-03" db="EMBL/GenBank/DDBJ databases">
        <title>Cohnella endophytica sp. nov., a novel endophytic bacterium isolated from bark of Sonneratia apetala.</title>
        <authorList>
            <person name="Tuo L."/>
        </authorList>
    </citation>
    <scope>NUCLEOTIDE SEQUENCE [LARGE SCALE GENOMIC DNA]</scope>
    <source>
        <strain evidence="2 3">CCTCC AB 208254</strain>
    </source>
</reference>
<dbReference type="CDD" id="cd04301">
    <property type="entry name" value="NAT_SF"/>
    <property type="match status" value="1"/>
</dbReference>
<dbReference type="InterPro" id="IPR000182">
    <property type="entry name" value="GNAT_dom"/>
</dbReference>
<name>A0A4Y8LUW6_9BACL</name>
<dbReference type="OrthoDB" id="9796171at2"/>
<evidence type="ECO:0000313" key="2">
    <source>
        <dbReference type="EMBL" id="TFE24852.1"/>
    </source>
</evidence>
<dbReference type="InterPro" id="IPR016181">
    <property type="entry name" value="Acyl_CoA_acyltransferase"/>
</dbReference>
<feature type="domain" description="N-acetyltransferase" evidence="1">
    <location>
        <begin position="1"/>
        <end position="145"/>
    </location>
</feature>
<dbReference type="SUPFAM" id="SSF55729">
    <property type="entry name" value="Acyl-CoA N-acyltransferases (Nat)"/>
    <property type="match status" value="1"/>
</dbReference>